<keyword evidence="3" id="KW-1185">Reference proteome</keyword>
<dbReference type="OrthoDB" id="1645729at2"/>
<evidence type="ECO:0000313" key="2">
    <source>
        <dbReference type="EMBL" id="RAP78336.1"/>
    </source>
</evidence>
<name>A0A328UEG1_9BACL</name>
<dbReference type="InterPro" id="IPR008326">
    <property type="entry name" value="PdhI-like"/>
</dbReference>
<evidence type="ECO:0000313" key="3">
    <source>
        <dbReference type="Proteomes" id="UP000249260"/>
    </source>
</evidence>
<dbReference type="SUPFAM" id="SSF89360">
    <property type="entry name" value="HesB-like domain"/>
    <property type="match status" value="1"/>
</dbReference>
<dbReference type="RefSeq" id="WP_112881459.1">
    <property type="nucleotide sequence ID" value="NZ_QLUW01000001.1"/>
</dbReference>
<reference evidence="2 3" key="1">
    <citation type="submission" date="2018-06" db="EMBL/GenBank/DDBJ databases">
        <title>Paenibacillus montanisoli sp. nov., isolated from mountain area soil.</title>
        <authorList>
            <person name="Wu M."/>
        </authorList>
    </citation>
    <scope>NUCLEOTIDE SEQUENCE [LARGE SCALE GENOMIC DNA]</scope>
    <source>
        <strain evidence="2 3">RA17</strain>
    </source>
</reference>
<dbReference type="AlphaFoldDB" id="A0A328UEG1"/>
<dbReference type="Proteomes" id="UP000249260">
    <property type="component" value="Unassembled WGS sequence"/>
</dbReference>
<comment type="caution">
    <text evidence="2">The sequence shown here is derived from an EMBL/GenBank/DDBJ whole genome shotgun (WGS) entry which is preliminary data.</text>
</comment>
<protein>
    <recommendedName>
        <fullName evidence="4">FeS cluster biogenesis domain-containing protein</fullName>
    </recommendedName>
</protein>
<sequence length="95" mass="11111">MKIVVEQSAARWYIREMDLSDGDHLRIFVRLGGSGSFQPGYSLGIMKDEPRDPGLHQVVEGITFFMEADNLWYLEDRDLQITFNEQEDDIWMKLV</sequence>
<gene>
    <name evidence="2" type="ORF">DL346_07890</name>
</gene>
<organism evidence="2 3">
    <name type="scientific">Paenibacillus montanisoli</name>
    <dbReference type="NCBI Taxonomy" id="2081970"/>
    <lineage>
        <taxon>Bacteria</taxon>
        <taxon>Bacillati</taxon>
        <taxon>Bacillota</taxon>
        <taxon>Bacilli</taxon>
        <taxon>Bacillales</taxon>
        <taxon>Paenibacillaceae</taxon>
        <taxon>Paenibacillus</taxon>
    </lineage>
</organism>
<dbReference type="EMBL" id="QLUW01000001">
    <property type="protein sequence ID" value="RAP78336.1"/>
    <property type="molecule type" value="Genomic_DNA"/>
</dbReference>
<evidence type="ECO:0008006" key="4">
    <source>
        <dbReference type="Google" id="ProtNLM"/>
    </source>
</evidence>
<evidence type="ECO:0000256" key="1">
    <source>
        <dbReference type="ARBA" id="ARBA00006718"/>
    </source>
</evidence>
<comment type="similarity">
    <text evidence="1">Belongs to the HesB/IscA family.</text>
</comment>
<dbReference type="PIRSF" id="PIRSF034852">
    <property type="entry name" value="UCP034852"/>
    <property type="match status" value="1"/>
</dbReference>
<proteinExistence type="inferred from homology"/>
<dbReference type="InterPro" id="IPR035903">
    <property type="entry name" value="HesB-like_dom_sf"/>
</dbReference>
<accession>A0A328UEG1</accession>